<dbReference type="AlphaFoldDB" id="A0A2T0LDQ6"/>
<dbReference type="InterPro" id="IPR000182">
    <property type="entry name" value="GNAT_dom"/>
</dbReference>
<name>A0A2T0LDQ6_9BACL</name>
<evidence type="ECO:0000313" key="3">
    <source>
        <dbReference type="Proteomes" id="UP000237797"/>
    </source>
</evidence>
<dbReference type="InterPro" id="IPR016181">
    <property type="entry name" value="Acyl_CoA_acyltransferase"/>
</dbReference>
<dbReference type="GO" id="GO:0016747">
    <property type="term" value="F:acyltransferase activity, transferring groups other than amino-acyl groups"/>
    <property type="evidence" value="ECO:0007669"/>
    <property type="project" value="InterPro"/>
</dbReference>
<dbReference type="SUPFAM" id="SSF55729">
    <property type="entry name" value="Acyl-CoA N-acyltransferases (Nat)"/>
    <property type="match status" value="1"/>
</dbReference>
<dbReference type="OrthoDB" id="342444at2"/>
<keyword evidence="2" id="KW-0808">Transferase</keyword>
<dbReference type="Gene3D" id="3.40.630.30">
    <property type="match status" value="1"/>
</dbReference>
<evidence type="ECO:0000259" key="1">
    <source>
        <dbReference type="PROSITE" id="PS51186"/>
    </source>
</evidence>
<feature type="domain" description="N-acetyltransferase" evidence="1">
    <location>
        <begin position="39"/>
        <end position="246"/>
    </location>
</feature>
<dbReference type="Proteomes" id="UP000237797">
    <property type="component" value="Unassembled WGS sequence"/>
</dbReference>
<gene>
    <name evidence="2" type="ORF">CLV97_11670</name>
</gene>
<dbReference type="Pfam" id="PF00583">
    <property type="entry name" value="Acetyltransf_1"/>
    <property type="match status" value="1"/>
</dbReference>
<reference evidence="2 3" key="1">
    <citation type="submission" date="2018-03" db="EMBL/GenBank/DDBJ databases">
        <title>Genomic Encyclopedia of Archaeal and Bacterial Type Strains, Phase II (KMG-II): from individual species to whole genera.</title>
        <authorList>
            <person name="Goeker M."/>
        </authorList>
    </citation>
    <scope>NUCLEOTIDE SEQUENCE [LARGE SCALE GENOMIC DNA]</scope>
    <source>
        <strain evidence="2 3">DSM 44946</strain>
    </source>
</reference>
<comment type="caution">
    <text evidence="2">The sequence shown here is derived from an EMBL/GenBank/DDBJ whole genome shotgun (WGS) entry which is preliminary data.</text>
</comment>
<protein>
    <submittedName>
        <fullName evidence="2">Acetyltransferase (GNAT) family protein</fullName>
    </submittedName>
</protein>
<proteinExistence type="predicted"/>
<dbReference type="CDD" id="cd04301">
    <property type="entry name" value="NAT_SF"/>
    <property type="match status" value="1"/>
</dbReference>
<dbReference type="RefSeq" id="WP_106345552.1">
    <property type="nucleotide sequence ID" value="NZ_PVNE01000016.1"/>
</dbReference>
<organism evidence="2 3">
    <name type="scientific">Planifilum fimeticola</name>
    <dbReference type="NCBI Taxonomy" id="201975"/>
    <lineage>
        <taxon>Bacteria</taxon>
        <taxon>Bacillati</taxon>
        <taxon>Bacillota</taxon>
        <taxon>Bacilli</taxon>
        <taxon>Bacillales</taxon>
        <taxon>Thermoactinomycetaceae</taxon>
        <taxon>Planifilum</taxon>
    </lineage>
</organism>
<dbReference type="PROSITE" id="PS51186">
    <property type="entry name" value="GNAT"/>
    <property type="match status" value="1"/>
</dbReference>
<keyword evidence="3" id="KW-1185">Reference proteome</keyword>
<accession>A0A2T0LDQ6</accession>
<dbReference type="EMBL" id="PVNE01000016">
    <property type="protein sequence ID" value="PRX40187.1"/>
    <property type="molecule type" value="Genomic_DNA"/>
</dbReference>
<evidence type="ECO:0000313" key="2">
    <source>
        <dbReference type="EMBL" id="PRX40187.1"/>
    </source>
</evidence>
<sequence length="246" mass="28053">MDSLNVHTLERRPDLFEGLEKVHEGSFPNYVIEGDRHNAEYWDRVLRDFPSLQFVLCDERENVQASGHALPLAWDGTVENLPSGYDGALVRGFGERRHPPNTLCALAVIVAKSHRGKGLSSRAVSAMKQLAQEHGFSRLIAPVRPNRKSLYPLTPMERYIRWRQEDGAPFDPWLRVHWKLGAQFLKVASNSMEVRGSVADWEKWTGMRFPESGEYVVPGALTPVAINREKDEGIYLDPNVWMAYRL</sequence>